<gene>
    <name evidence="1" type="ORF">A2867_00905</name>
</gene>
<dbReference type="AlphaFoldDB" id="A0A1F5JLN1"/>
<dbReference type="Proteomes" id="UP000177555">
    <property type="component" value="Unassembled WGS sequence"/>
</dbReference>
<comment type="caution">
    <text evidence="1">The sequence shown here is derived from an EMBL/GenBank/DDBJ whole genome shotgun (WGS) entry which is preliminary data.</text>
</comment>
<accession>A0A1F5JLN1</accession>
<protein>
    <submittedName>
        <fullName evidence="1">Uncharacterized protein</fullName>
    </submittedName>
</protein>
<dbReference type="EMBL" id="MFCP01000005">
    <property type="protein sequence ID" value="OGE29512.1"/>
    <property type="molecule type" value="Genomic_DNA"/>
</dbReference>
<name>A0A1F5JLN1_9BACT</name>
<sequence>MTEALLVREITLNTRLEDISDGPPCMACGYPTEKFLAPEHLMTGQNMQVRALNVASYRCNRGDGEVYRSHEAMVESLTKASKIMRHNGDDVTPRHFRESIRRYRKDIRDQRLTRPRNIL</sequence>
<evidence type="ECO:0000313" key="2">
    <source>
        <dbReference type="Proteomes" id="UP000177555"/>
    </source>
</evidence>
<proteinExistence type="predicted"/>
<organism evidence="1 2">
    <name type="scientific">Candidatus Daviesbacteria bacterium RIFCSPHIGHO2_01_FULL_40_11</name>
    <dbReference type="NCBI Taxonomy" id="1797762"/>
    <lineage>
        <taxon>Bacteria</taxon>
        <taxon>Candidatus Daviesiibacteriota</taxon>
    </lineage>
</organism>
<evidence type="ECO:0000313" key="1">
    <source>
        <dbReference type="EMBL" id="OGE29512.1"/>
    </source>
</evidence>
<reference evidence="1 2" key="1">
    <citation type="journal article" date="2016" name="Nat. Commun.">
        <title>Thousands of microbial genomes shed light on interconnected biogeochemical processes in an aquifer system.</title>
        <authorList>
            <person name="Anantharaman K."/>
            <person name="Brown C.T."/>
            <person name="Hug L.A."/>
            <person name="Sharon I."/>
            <person name="Castelle C.J."/>
            <person name="Probst A.J."/>
            <person name="Thomas B.C."/>
            <person name="Singh A."/>
            <person name="Wilkins M.J."/>
            <person name="Karaoz U."/>
            <person name="Brodie E.L."/>
            <person name="Williams K.H."/>
            <person name="Hubbard S.S."/>
            <person name="Banfield J.F."/>
        </authorList>
    </citation>
    <scope>NUCLEOTIDE SEQUENCE [LARGE SCALE GENOMIC DNA]</scope>
</reference>